<evidence type="ECO:0000313" key="1">
    <source>
        <dbReference type="EMBL" id="CAI5790900.1"/>
    </source>
</evidence>
<name>A0AA35PM35_9SAUR</name>
<dbReference type="EMBL" id="OX395138">
    <property type="protein sequence ID" value="CAI5790900.1"/>
    <property type="molecule type" value="Genomic_DNA"/>
</dbReference>
<keyword evidence="2" id="KW-1185">Reference proteome</keyword>
<protein>
    <submittedName>
        <fullName evidence="1">Uncharacterized protein</fullName>
    </submittedName>
</protein>
<dbReference type="Proteomes" id="UP001178461">
    <property type="component" value="Chromosome 13"/>
</dbReference>
<proteinExistence type="predicted"/>
<reference evidence="1" key="1">
    <citation type="submission" date="2022-12" db="EMBL/GenBank/DDBJ databases">
        <authorList>
            <person name="Alioto T."/>
            <person name="Alioto T."/>
            <person name="Gomez Garrido J."/>
        </authorList>
    </citation>
    <scope>NUCLEOTIDE SEQUENCE</scope>
</reference>
<dbReference type="AlphaFoldDB" id="A0AA35PM35"/>
<sequence length="100" mass="11024">MRSMMGNCGWAQAEHDGKGRGLCLKGAGHDGKCESKSYIPVVLYGRQRFNRCSSPFYGNKEPLLGRSSSKNCVDKQQPNMSRSPLHGEAVMLDFCPARIS</sequence>
<organism evidence="1 2">
    <name type="scientific">Podarcis lilfordi</name>
    <name type="common">Lilford's wall lizard</name>
    <dbReference type="NCBI Taxonomy" id="74358"/>
    <lineage>
        <taxon>Eukaryota</taxon>
        <taxon>Metazoa</taxon>
        <taxon>Chordata</taxon>
        <taxon>Craniata</taxon>
        <taxon>Vertebrata</taxon>
        <taxon>Euteleostomi</taxon>
        <taxon>Lepidosauria</taxon>
        <taxon>Squamata</taxon>
        <taxon>Bifurcata</taxon>
        <taxon>Unidentata</taxon>
        <taxon>Episquamata</taxon>
        <taxon>Laterata</taxon>
        <taxon>Lacertibaenia</taxon>
        <taxon>Lacertidae</taxon>
        <taxon>Podarcis</taxon>
    </lineage>
</organism>
<gene>
    <name evidence="1" type="ORF">PODLI_1B042280</name>
</gene>
<accession>A0AA35PM35</accession>
<evidence type="ECO:0000313" key="2">
    <source>
        <dbReference type="Proteomes" id="UP001178461"/>
    </source>
</evidence>